<dbReference type="Pfam" id="PF25954">
    <property type="entry name" value="Beta-barrel_RND_2"/>
    <property type="match status" value="1"/>
</dbReference>
<sequence>MKRIVLGVTIALVVVAATGAGLAVARPDLVPAWAGIDPARLPSWARLAAAAPGPVDYGLYCKEHGVPEKFCTLCHEELTGTLLLCTEHGGIPEDICTLCHPEAEAKYDLAMCTEHDLPEQFCGECGNGPGAAAALPDDGWCAAHNMPGAWCIECKAAGGCATGDHADHPGHEDHAGHAHGPAEAEVCRVPLPIVRLRTPGPAARLGIETAPARQERLVPRLLANAETAFDANRCAEVYPRVGGFLREARADLGQPVRRGEVLAVVDSAEISGAKSRFLAARSAAELAKVAYDRTAKLTERGALPAKNELEALTALNQAQAEMMDAEQALRNFGFADADLARIAEAKDTSSLLDVVAPIDGVITARHAVRGEAVQPTTQLFDVTDTSRMWLWVDVYEADIAAVALGQPVRFIIPGVDGAESEGTVTWVGVQVDPTTRTTRVRAELANPDGRLRANLFGQAEIQLGEERQAVVVPKAAVQRKDDADVVFLLQDDGVYRPQRVVARPVDRRDVVEVAWGLQDGQRVVTKGSFLLKTEIMKGAIGAGCCE</sequence>
<dbReference type="GO" id="GO:0015679">
    <property type="term" value="P:plasma membrane copper ion transport"/>
    <property type="evidence" value="ECO:0007669"/>
    <property type="project" value="TreeGrafter"/>
</dbReference>
<dbReference type="GO" id="GO:0030288">
    <property type="term" value="C:outer membrane-bounded periplasmic space"/>
    <property type="evidence" value="ECO:0007669"/>
    <property type="project" value="TreeGrafter"/>
</dbReference>
<dbReference type="GO" id="GO:0060003">
    <property type="term" value="P:copper ion export"/>
    <property type="evidence" value="ECO:0007669"/>
    <property type="project" value="TreeGrafter"/>
</dbReference>
<dbReference type="InterPro" id="IPR051909">
    <property type="entry name" value="MFP_Cation_Efflux"/>
</dbReference>
<dbReference type="Pfam" id="PF25973">
    <property type="entry name" value="BSH_CzcB"/>
    <property type="match status" value="1"/>
</dbReference>
<dbReference type="GO" id="GO:0016020">
    <property type="term" value="C:membrane"/>
    <property type="evidence" value="ECO:0007669"/>
    <property type="project" value="InterPro"/>
</dbReference>
<organism evidence="7 8">
    <name type="scientific">Tautonia sociabilis</name>
    <dbReference type="NCBI Taxonomy" id="2080755"/>
    <lineage>
        <taxon>Bacteria</taxon>
        <taxon>Pseudomonadati</taxon>
        <taxon>Planctomycetota</taxon>
        <taxon>Planctomycetia</taxon>
        <taxon>Isosphaerales</taxon>
        <taxon>Isosphaeraceae</taxon>
        <taxon>Tautonia</taxon>
    </lineage>
</organism>
<accession>A0A432MI24</accession>
<evidence type="ECO:0000259" key="5">
    <source>
        <dbReference type="Pfam" id="PF25973"/>
    </source>
</evidence>
<feature type="domain" description="CusB-like beta-barrel" evidence="4">
    <location>
        <begin position="388"/>
        <end position="462"/>
    </location>
</feature>
<gene>
    <name evidence="7" type="ORF">TsocGM_14540</name>
</gene>
<dbReference type="GO" id="GO:0046914">
    <property type="term" value="F:transition metal ion binding"/>
    <property type="evidence" value="ECO:0007669"/>
    <property type="project" value="TreeGrafter"/>
</dbReference>
<comment type="caution">
    <text evidence="7">The sequence shown here is derived from an EMBL/GenBank/DDBJ whole genome shotgun (WGS) entry which is preliminary data.</text>
</comment>
<dbReference type="SUPFAM" id="SSF111369">
    <property type="entry name" value="HlyD-like secretion proteins"/>
    <property type="match status" value="1"/>
</dbReference>
<reference evidence="7 8" key="2">
    <citation type="submission" date="2019-01" db="EMBL/GenBank/DDBJ databases">
        <title>Tautonia sociabilis, a novel thermotolerant planctomycete of Isosphaeraceae family, isolated from a 4000 m deep subterranean habitat.</title>
        <authorList>
            <person name="Kovaleva O.L."/>
            <person name="Elcheninov A.G."/>
            <person name="Van Heerden E."/>
            <person name="Toshchakov S.V."/>
            <person name="Novikov A."/>
            <person name="Bonch-Osmolovskaya E.A."/>
            <person name="Kublanov I.V."/>
        </authorList>
    </citation>
    <scope>NUCLEOTIDE SEQUENCE [LARGE SCALE GENOMIC DNA]</scope>
    <source>
        <strain evidence="7 8">GM2012</strain>
    </source>
</reference>
<dbReference type="EMBL" id="RYZH01000027">
    <property type="protein sequence ID" value="RUL87012.1"/>
    <property type="molecule type" value="Genomic_DNA"/>
</dbReference>
<dbReference type="InterPro" id="IPR006143">
    <property type="entry name" value="RND_pump_MFP"/>
</dbReference>
<dbReference type="InterPro" id="IPR058647">
    <property type="entry name" value="BSH_CzcB-like"/>
</dbReference>
<dbReference type="InterPro" id="IPR058648">
    <property type="entry name" value="HH_CzcB-like"/>
</dbReference>
<proteinExistence type="inferred from homology"/>
<dbReference type="PANTHER" id="PTHR30097:SF4">
    <property type="entry name" value="SLR6042 PROTEIN"/>
    <property type="match status" value="1"/>
</dbReference>
<dbReference type="Gene3D" id="2.40.30.170">
    <property type="match status" value="1"/>
</dbReference>
<dbReference type="Pfam" id="PF25893">
    <property type="entry name" value="HH_CzcB"/>
    <property type="match status" value="1"/>
</dbReference>
<feature type="domain" description="CzcB-like alpha-helical hairpin" evidence="3">
    <location>
        <begin position="273"/>
        <end position="330"/>
    </location>
</feature>
<dbReference type="Gene3D" id="2.40.50.100">
    <property type="match status" value="1"/>
</dbReference>
<dbReference type="Gene3D" id="2.40.420.20">
    <property type="match status" value="1"/>
</dbReference>
<dbReference type="InterPro" id="IPR058792">
    <property type="entry name" value="Beta-barrel_RND_2"/>
</dbReference>
<evidence type="ECO:0000259" key="6">
    <source>
        <dbReference type="Pfam" id="PF25975"/>
    </source>
</evidence>
<keyword evidence="2" id="KW-0813">Transport</keyword>
<dbReference type="Proteomes" id="UP000280296">
    <property type="component" value="Unassembled WGS sequence"/>
</dbReference>
<name>A0A432MI24_9BACT</name>
<comment type="similarity">
    <text evidence="1">Belongs to the membrane fusion protein (MFP) (TC 8.A.1) family.</text>
</comment>
<dbReference type="Pfam" id="PF25975">
    <property type="entry name" value="CzcB_C"/>
    <property type="match status" value="1"/>
</dbReference>
<feature type="domain" description="CzcB-like barrel-sandwich hybrid" evidence="5">
    <location>
        <begin position="234"/>
        <end position="384"/>
    </location>
</feature>
<keyword evidence="8" id="KW-1185">Reference proteome</keyword>
<dbReference type="InterPro" id="IPR058649">
    <property type="entry name" value="CzcB_C"/>
</dbReference>
<evidence type="ECO:0000313" key="8">
    <source>
        <dbReference type="Proteomes" id="UP000280296"/>
    </source>
</evidence>
<dbReference type="AlphaFoldDB" id="A0A432MI24"/>
<dbReference type="NCBIfam" id="TIGR01730">
    <property type="entry name" value="RND_mfp"/>
    <property type="match status" value="1"/>
</dbReference>
<evidence type="ECO:0000313" key="7">
    <source>
        <dbReference type="EMBL" id="RUL87012.1"/>
    </source>
</evidence>
<evidence type="ECO:0000259" key="3">
    <source>
        <dbReference type="Pfam" id="PF25893"/>
    </source>
</evidence>
<protein>
    <submittedName>
        <fullName evidence="7">Efflux RND transporter periplasmic adaptor subunit</fullName>
    </submittedName>
</protein>
<dbReference type="RefSeq" id="WP_126726198.1">
    <property type="nucleotide sequence ID" value="NZ_RYZH01000027.1"/>
</dbReference>
<evidence type="ECO:0000259" key="4">
    <source>
        <dbReference type="Pfam" id="PF25954"/>
    </source>
</evidence>
<dbReference type="GO" id="GO:0022857">
    <property type="term" value="F:transmembrane transporter activity"/>
    <property type="evidence" value="ECO:0007669"/>
    <property type="project" value="InterPro"/>
</dbReference>
<dbReference type="FunFam" id="2.40.30.170:FF:000010">
    <property type="entry name" value="Efflux RND transporter periplasmic adaptor subunit"/>
    <property type="match status" value="1"/>
</dbReference>
<evidence type="ECO:0000256" key="2">
    <source>
        <dbReference type="ARBA" id="ARBA00022448"/>
    </source>
</evidence>
<reference evidence="7 8" key="1">
    <citation type="submission" date="2018-12" db="EMBL/GenBank/DDBJ databases">
        <authorList>
            <person name="Toschakov S.V."/>
        </authorList>
    </citation>
    <scope>NUCLEOTIDE SEQUENCE [LARGE SCALE GENOMIC DNA]</scope>
    <source>
        <strain evidence="7 8">GM2012</strain>
    </source>
</reference>
<evidence type="ECO:0000256" key="1">
    <source>
        <dbReference type="ARBA" id="ARBA00009477"/>
    </source>
</evidence>
<dbReference type="OrthoDB" id="9806939at2"/>
<feature type="domain" description="CzcB-like C-terminal circularly permuted SH3-like" evidence="6">
    <location>
        <begin position="470"/>
        <end position="532"/>
    </location>
</feature>
<dbReference type="PANTHER" id="PTHR30097">
    <property type="entry name" value="CATION EFFLUX SYSTEM PROTEIN CUSB"/>
    <property type="match status" value="1"/>
</dbReference>